<dbReference type="Pfam" id="PF17746">
    <property type="entry name" value="SfsA_N"/>
    <property type="match status" value="1"/>
</dbReference>
<comment type="similarity">
    <text evidence="1">Belongs to the SfsA family.</text>
</comment>
<dbReference type="EMBL" id="JNAX01000012">
    <property type="protein sequence ID" value="KGG20283.1"/>
    <property type="molecule type" value="Genomic_DNA"/>
</dbReference>
<dbReference type="PANTHER" id="PTHR30545">
    <property type="entry name" value="SUGAR FERMENTATION STIMULATION PROTEIN A"/>
    <property type="match status" value="1"/>
</dbReference>
<dbReference type="AlphaFoldDB" id="A0A0A2C1T0"/>
<dbReference type="PANTHER" id="PTHR30545:SF2">
    <property type="entry name" value="SUGAR FERMENTATION STIMULATION PROTEIN A"/>
    <property type="match status" value="1"/>
</dbReference>
<dbReference type="NCBIfam" id="TIGR00230">
    <property type="entry name" value="sfsA"/>
    <property type="match status" value="1"/>
</dbReference>
<dbReference type="Pfam" id="PF03749">
    <property type="entry name" value="SfsA"/>
    <property type="match status" value="1"/>
</dbReference>
<dbReference type="InterPro" id="IPR005224">
    <property type="entry name" value="SfsA"/>
</dbReference>
<protein>
    <recommendedName>
        <fullName evidence="1">Sugar fermentation stimulation protein homolog</fullName>
    </recommendedName>
</protein>
<evidence type="ECO:0000256" key="1">
    <source>
        <dbReference type="HAMAP-Rule" id="MF_00095"/>
    </source>
</evidence>
<reference evidence="5" key="1">
    <citation type="journal article" date="2014" name="Sci. Data">
        <title>Genomes of diverse isolates of the marine cyanobacterium Prochlorococcus.</title>
        <authorList>
            <person name="Biller S."/>
            <person name="Berube P."/>
            <person name="Thompson J."/>
            <person name="Kelly L."/>
            <person name="Roggensack S."/>
            <person name="Awad L."/>
            <person name="Roache-Johnson K."/>
            <person name="Ding H."/>
            <person name="Giovannoni S.J."/>
            <person name="Moore L.R."/>
            <person name="Chisholm S.W."/>
        </authorList>
    </citation>
    <scope>NUCLEOTIDE SEQUENCE [LARGE SCALE GENOMIC DNA]</scope>
    <source>
        <strain evidence="5">PAC1</strain>
    </source>
</reference>
<dbReference type="Proteomes" id="UP000030392">
    <property type="component" value="Unassembled WGS sequence"/>
</dbReference>
<evidence type="ECO:0000313" key="5">
    <source>
        <dbReference type="Proteomes" id="UP000030392"/>
    </source>
</evidence>
<feature type="domain" description="SfsA N-terminal OB" evidence="3">
    <location>
        <begin position="20"/>
        <end position="92"/>
    </location>
</feature>
<evidence type="ECO:0000259" key="3">
    <source>
        <dbReference type="Pfam" id="PF17746"/>
    </source>
</evidence>
<dbReference type="HAMAP" id="MF_00095">
    <property type="entry name" value="SfsA"/>
    <property type="match status" value="1"/>
</dbReference>
<dbReference type="InterPro" id="IPR041465">
    <property type="entry name" value="SfsA_N"/>
</dbReference>
<accession>A0A0A2C1T0</accession>
<gene>
    <name evidence="1" type="primary">sfsA</name>
    <name evidence="4" type="ORF">EV03_1245</name>
</gene>
<sequence>MIEIGKTIIKFPPLIEGILIKRYKRFLADIELDDGEVVTAHCANTGPMKGVLWPGRRVRLKYSPSPKRKLDWSWEQAEVPSHNEKRKCWVGINTSLPNKLIKHLIEANCLERQFGQISSIKPEVVYGLERKSRIDLLLYPSNQNEDSRKIFVEVKNTTWCEDSLALFPDTVTTRGQKHLKELMSIYPDSRAVLIPCISRSDIELFAPGEIADPEYGRLFREALTKGVEVIPCAFGFFIDHITWEGIRPFQNSREK</sequence>
<proteinExistence type="inferred from homology"/>
<dbReference type="InterPro" id="IPR040452">
    <property type="entry name" value="SfsA_C"/>
</dbReference>
<evidence type="ECO:0000313" key="4">
    <source>
        <dbReference type="EMBL" id="KGG20283.1"/>
    </source>
</evidence>
<evidence type="ECO:0000259" key="2">
    <source>
        <dbReference type="Pfam" id="PF03749"/>
    </source>
</evidence>
<feature type="domain" description="Sugar fermentation stimulation protein C-terminal" evidence="2">
    <location>
        <begin position="96"/>
        <end position="234"/>
    </location>
</feature>
<organism evidence="4 5">
    <name type="scientific">Prochlorococcus marinus str. PAC1</name>
    <dbReference type="NCBI Taxonomy" id="59924"/>
    <lineage>
        <taxon>Bacteria</taxon>
        <taxon>Bacillati</taxon>
        <taxon>Cyanobacteriota</taxon>
        <taxon>Cyanophyceae</taxon>
        <taxon>Synechococcales</taxon>
        <taxon>Prochlorococcaceae</taxon>
        <taxon>Prochlorococcus</taxon>
    </lineage>
</organism>
<dbReference type="Gene3D" id="2.40.50.580">
    <property type="match status" value="1"/>
</dbReference>
<dbReference type="CDD" id="cd22359">
    <property type="entry name" value="SfsA-like_bacterial"/>
    <property type="match status" value="1"/>
</dbReference>
<comment type="caution">
    <text evidence="4">The sequence shown here is derived from an EMBL/GenBank/DDBJ whole genome shotgun (WGS) entry which is preliminary data.</text>
</comment>
<dbReference type="GO" id="GO:0003677">
    <property type="term" value="F:DNA binding"/>
    <property type="evidence" value="ECO:0007669"/>
    <property type="project" value="InterPro"/>
</dbReference>
<name>A0A0A2C1T0_PROMR</name>
<dbReference type="Gene3D" id="3.40.1350.60">
    <property type="match status" value="1"/>
</dbReference>
<dbReference type="RefSeq" id="WP_036906211.1">
    <property type="nucleotide sequence ID" value="NZ_CP138967.1"/>
</dbReference>